<protein>
    <submittedName>
        <fullName evidence="1">Uncharacterized protein</fullName>
    </submittedName>
</protein>
<name>A0A1I7AA80_9BURK</name>
<gene>
    <name evidence="1" type="ORF">SAMN05192563_1003215</name>
</gene>
<dbReference type="EMBL" id="FPBH01000003">
    <property type="protein sequence ID" value="SFT71875.1"/>
    <property type="molecule type" value="Genomic_DNA"/>
</dbReference>
<evidence type="ECO:0000313" key="1">
    <source>
        <dbReference type="EMBL" id="SFT71875.1"/>
    </source>
</evidence>
<evidence type="ECO:0000313" key="2">
    <source>
        <dbReference type="Proteomes" id="UP000198844"/>
    </source>
</evidence>
<dbReference type="Proteomes" id="UP000198844">
    <property type="component" value="Unassembled WGS sequence"/>
</dbReference>
<reference evidence="1 2" key="1">
    <citation type="submission" date="2016-10" db="EMBL/GenBank/DDBJ databases">
        <authorList>
            <person name="de Groot N.N."/>
        </authorList>
    </citation>
    <scope>NUCLEOTIDE SEQUENCE [LARGE SCALE GENOMIC DNA]</scope>
    <source>
        <strain evidence="1 2">LMG 27731</strain>
    </source>
</reference>
<proteinExistence type="predicted"/>
<accession>A0A1I7AA80</accession>
<organism evidence="1 2">
    <name type="scientific">Paraburkholderia aspalathi</name>
    <dbReference type="NCBI Taxonomy" id="1324617"/>
    <lineage>
        <taxon>Bacteria</taxon>
        <taxon>Pseudomonadati</taxon>
        <taxon>Pseudomonadota</taxon>
        <taxon>Betaproteobacteria</taxon>
        <taxon>Burkholderiales</taxon>
        <taxon>Burkholderiaceae</taxon>
        <taxon>Paraburkholderia</taxon>
    </lineage>
</organism>
<dbReference type="AlphaFoldDB" id="A0A1I7AA80"/>
<sequence>MELRWTVVDPQLPSAVIWLGPQLAKYIGHSAPRSRRQVIDHNSHLAWLTRTTETRRKADIAGVSMSDALELSF</sequence>